<sequence length="296" mass="30071">LRPLDLFSAFAPQSSARSSCSSGSGWDTGGGGEELGGGGGGGCSLTNLDVTFVGAGLLPGCWYGIKRLGGSLRRLALRVGRSEVEERLVARLTSRLGSRWRPDSFAVDSLGPLTRLTHLELDAPLAPALAASLLGGALLPLPPQLASPQPPPPPAAPAAAAPQSPSRANALPKLQSLSLYGTSAAAPARARAGLHSTLPPPQHPLQTPLLPLRTLCLDGDLTGLLPDLAAGVLTAAAAARAAPMGRHDPAGGGGPGHQLAELRLAHRPAGHPATRRLPLLWSHLPGGGLEVLHLEG</sequence>
<feature type="region of interest" description="Disordered" evidence="1">
    <location>
        <begin position="143"/>
        <end position="167"/>
    </location>
</feature>
<feature type="compositionally biased region" description="Low complexity" evidence="1">
    <location>
        <begin position="14"/>
        <end position="25"/>
    </location>
</feature>
<dbReference type="EMBL" id="BMAR01000001">
    <property type="protein sequence ID" value="GFR39998.1"/>
    <property type="molecule type" value="Genomic_DNA"/>
</dbReference>
<evidence type="ECO:0000256" key="1">
    <source>
        <dbReference type="SAM" id="MobiDB-lite"/>
    </source>
</evidence>
<feature type="non-terminal residue" evidence="2">
    <location>
        <position position="296"/>
    </location>
</feature>
<proteinExistence type="predicted"/>
<dbReference type="AlphaFoldDB" id="A0AAD3DG08"/>
<dbReference type="Proteomes" id="UP001054857">
    <property type="component" value="Unassembled WGS sequence"/>
</dbReference>
<evidence type="ECO:0000313" key="3">
    <source>
        <dbReference type="Proteomes" id="UP001054857"/>
    </source>
</evidence>
<protein>
    <submittedName>
        <fullName evidence="2">Uncharacterized protein</fullName>
    </submittedName>
</protein>
<keyword evidence="3" id="KW-1185">Reference proteome</keyword>
<accession>A0AAD3DG08</accession>
<name>A0AAD3DG08_9CHLO</name>
<comment type="caution">
    <text evidence="2">The sequence shown here is derived from an EMBL/GenBank/DDBJ whole genome shotgun (WGS) entry which is preliminary data.</text>
</comment>
<evidence type="ECO:0000313" key="2">
    <source>
        <dbReference type="EMBL" id="GFR39998.1"/>
    </source>
</evidence>
<gene>
    <name evidence="2" type="ORF">Agub_g532</name>
</gene>
<reference evidence="2 3" key="1">
    <citation type="journal article" date="2021" name="Sci. Rep.">
        <title>Genome sequencing of the multicellular alga Astrephomene provides insights into convergent evolution of germ-soma differentiation.</title>
        <authorList>
            <person name="Yamashita S."/>
            <person name="Yamamoto K."/>
            <person name="Matsuzaki R."/>
            <person name="Suzuki S."/>
            <person name="Yamaguchi H."/>
            <person name="Hirooka S."/>
            <person name="Minakuchi Y."/>
            <person name="Miyagishima S."/>
            <person name="Kawachi M."/>
            <person name="Toyoda A."/>
            <person name="Nozaki H."/>
        </authorList>
    </citation>
    <scope>NUCLEOTIDE SEQUENCE [LARGE SCALE GENOMIC DNA]</scope>
    <source>
        <strain evidence="2 3">NIES-4017</strain>
    </source>
</reference>
<feature type="region of interest" description="Disordered" evidence="1">
    <location>
        <begin position="14"/>
        <end position="33"/>
    </location>
</feature>
<feature type="compositionally biased region" description="Pro residues" evidence="1">
    <location>
        <begin position="143"/>
        <end position="156"/>
    </location>
</feature>
<organism evidence="2 3">
    <name type="scientific">Astrephomene gubernaculifera</name>
    <dbReference type="NCBI Taxonomy" id="47775"/>
    <lineage>
        <taxon>Eukaryota</taxon>
        <taxon>Viridiplantae</taxon>
        <taxon>Chlorophyta</taxon>
        <taxon>core chlorophytes</taxon>
        <taxon>Chlorophyceae</taxon>
        <taxon>CS clade</taxon>
        <taxon>Chlamydomonadales</taxon>
        <taxon>Astrephomenaceae</taxon>
        <taxon>Astrephomene</taxon>
    </lineage>
</organism>
<feature type="non-terminal residue" evidence="2">
    <location>
        <position position="1"/>
    </location>
</feature>